<name>A0AA88WF59_9ASTE</name>
<comment type="caution">
    <text evidence="2">The sequence shown here is derived from an EMBL/GenBank/DDBJ whole genome shotgun (WGS) entry which is preliminary data.</text>
</comment>
<dbReference type="SUPFAM" id="SSF53098">
    <property type="entry name" value="Ribonuclease H-like"/>
    <property type="match status" value="1"/>
</dbReference>
<protein>
    <recommendedName>
        <fullName evidence="1">RNase H type-1 domain-containing protein</fullName>
    </recommendedName>
</protein>
<dbReference type="Proteomes" id="UP001188597">
    <property type="component" value="Unassembled WGS sequence"/>
</dbReference>
<keyword evidence="3" id="KW-1185">Reference proteome</keyword>
<sequence>MSGLNTKVIVHHLDVKSGVRPVKQAQCAFHPKTFNCESGSSQLWMMFFDGAAQSDGVGAGVIFVSPQQQGLIIGLQMALEPRIPSLAVSGDSKLLINQLPKEYEVKKEDPVSYFRNDTNLINKFYSVELEHISREENRMVNA</sequence>
<proteinExistence type="predicted"/>
<evidence type="ECO:0000313" key="2">
    <source>
        <dbReference type="EMBL" id="KAK3026666.1"/>
    </source>
</evidence>
<dbReference type="PANTHER" id="PTHR48475">
    <property type="entry name" value="RIBONUCLEASE H"/>
    <property type="match status" value="1"/>
</dbReference>
<dbReference type="EMBL" id="JAVXUP010000492">
    <property type="protein sequence ID" value="KAK3026666.1"/>
    <property type="molecule type" value="Genomic_DNA"/>
</dbReference>
<accession>A0AA88WF59</accession>
<dbReference type="InterPro" id="IPR012337">
    <property type="entry name" value="RNaseH-like_sf"/>
</dbReference>
<dbReference type="InterPro" id="IPR036397">
    <property type="entry name" value="RNaseH_sf"/>
</dbReference>
<dbReference type="GO" id="GO:0003676">
    <property type="term" value="F:nucleic acid binding"/>
    <property type="evidence" value="ECO:0007669"/>
    <property type="project" value="InterPro"/>
</dbReference>
<reference evidence="2" key="1">
    <citation type="submission" date="2022-12" db="EMBL/GenBank/DDBJ databases">
        <title>Draft genome assemblies for two species of Escallonia (Escalloniales).</title>
        <authorList>
            <person name="Chanderbali A."/>
            <person name="Dervinis C."/>
            <person name="Anghel I."/>
            <person name="Soltis D."/>
            <person name="Soltis P."/>
            <person name="Zapata F."/>
        </authorList>
    </citation>
    <scope>NUCLEOTIDE SEQUENCE</scope>
    <source>
        <strain evidence="2">UCBG64.0493</strain>
        <tissue evidence="2">Leaf</tissue>
    </source>
</reference>
<dbReference type="AlphaFoldDB" id="A0AA88WF59"/>
<dbReference type="Gene3D" id="3.30.420.10">
    <property type="entry name" value="Ribonuclease H-like superfamily/Ribonuclease H"/>
    <property type="match status" value="1"/>
</dbReference>
<dbReference type="Pfam" id="PF13456">
    <property type="entry name" value="RVT_3"/>
    <property type="match status" value="1"/>
</dbReference>
<dbReference type="InterPro" id="IPR002156">
    <property type="entry name" value="RNaseH_domain"/>
</dbReference>
<organism evidence="2 3">
    <name type="scientific">Escallonia herrerae</name>
    <dbReference type="NCBI Taxonomy" id="1293975"/>
    <lineage>
        <taxon>Eukaryota</taxon>
        <taxon>Viridiplantae</taxon>
        <taxon>Streptophyta</taxon>
        <taxon>Embryophyta</taxon>
        <taxon>Tracheophyta</taxon>
        <taxon>Spermatophyta</taxon>
        <taxon>Magnoliopsida</taxon>
        <taxon>eudicotyledons</taxon>
        <taxon>Gunneridae</taxon>
        <taxon>Pentapetalae</taxon>
        <taxon>asterids</taxon>
        <taxon>campanulids</taxon>
        <taxon>Escalloniales</taxon>
        <taxon>Escalloniaceae</taxon>
        <taxon>Escallonia</taxon>
    </lineage>
</organism>
<gene>
    <name evidence="2" type="ORF">RJ639_040693</name>
</gene>
<feature type="domain" description="RNase H type-1" evidence="1">
    <location>
        <begin position="69"/>
        <end position="141"/>
    </location>
</feature>
<dbReference type="GO" id="GO:0004523">
    <property type="term" value="F:RNA-DNA hybrid ribonuclease activity"/>
    <property type="evidence" value="ECO:0007669"/>
    <property type="project" value="InterPro"/>
</dbReference>
<evidence type="ECO:0000313" key="3">
    <source>
        <dbReference type="Proteomes" id="UP001188597"/>
    </source>
</evidence>
<dbReference type="PANTHER" id="PTHR48475:SF1">
    <property type="entry name" value="RNASE H TYPE-1 DOMAIN-CONTAINING PROTEIN"/>
    <property type="match status" value="1"/>
</dbReference>
<evidence type="ECO:0000259" key="1">
    <source>
        <dbReference type="Pfam" id="PF13456"/>
    </source>
</evidence>